<name>A0ABS2FFF0_9CLOT</name>
<evidence type="ECO:0000313" key="2">
    <source>
        <dbReference type="EMBL" id="MBM6819285.1"/>
    </source>
</evidence>
<proteinExistence type="predicted"/>
<dbReference type="Pfam" id="PF21758">
    <property type="entry name" value="PAC_bac"/>
    <property type="match status" value="1"/>
</dbReference>
<protein>
    <recommendedName>
        <fullName evidence="1">Prenylated flavin chaperone LpdD-like domain-containing protein</fullName>
    </recommendedName>
</protein>
<evidence type="ECO:0000259" key="1">
    <source>
        <dbReference type="Pfam" id="PF21758"/>
    </source>
</evidence>
<evidence type="ECO:0000313" key="3">
    <source>
        <dbReference type="Proteomes" id="UP000767334"/>
    </source>
</evidence>
<dbReference type="Proteomes" id="UP000767334">
    <property type="component" value="Unassembled WGS sequence"/>
</dbReference>
<dbReference type="InterPro" id="IPR048844">
    <property type="entry name" value="LpdD_chaperone-like"/>
</dbReference>
<dbReference type="RefSeq" id="WP_204572218.1">
    <property type="nucleotide sequence ID" value="NZ_JACJLL010000040.1"/>
</dbReference>
<sequence>MLHISEKFKNHEINCKAINIGNDWNITIYGGDIPHIGAVAVGIPVALPHDINKLTSSSSLITVPGHKEDEIVNKSAKLLAKQLNTTVVVSCGIHIKNITFDEINILNNIIDNLITKLSINIKNYKI</sequence>
<gene>
    <name evidence="2" type="ORF">H6A19_08045</name>
</gene>
<feature type="domain" description="Prenylated flavin chaperone LpdD-like" evidence="1">
    <location>
        <begin position="9"/>
        <end position="119"/>
    </location>
</feature>
<organism evidence="2 3">
    <name type="scientific">Clostridium saudiense</name>
    <dbReference type="NCBI Taxonomy" id="1414720"/>
    <lineage>
        <taxon>Bacteria</taxon>
        <taxon>Bacillati</taxon>
        <taxon>Bacillota</taxon>
        <taxon>Clostridia</taxon>
        <taxon>Eubacteriales</taxon>
        <taxon>Clostridiaceae</taxon>
        <taxon>Clostridium</taxon>
    </lineage>
</organism>
<accession>A0ABS2FFF0</accession>
<comment type="caution">
    <text evidence="2">The sequence shown here is derived from an EMBL/GenBank/DDBJ whole genome shotgun (WGS) entry which is preliminary data.</text>
</comment>
<dbReference type="EMBL" id="JACJLL010000040">
    <property type="protein sequence ID" value="MBM6819285.1"/>
    <property type="molecule type" value="Genomic_DNA"/>
</dbReference>
<reference evidence="2 3" key="1">
    <citation type="journal article" date="2021" name="Sci. Rep.">
        <title>The distribution of antibiotic resistance genes in chicken gut microbiota commensals.</title>
        <authorList>
            <person name="Juricova H."/>
            <person name="Matiasovicova J."/>
            <person name="Kubasova T."/>
            <person name="Cejkova D."/>
            <person name="Rychlik I."/>
        </authorList>
    </citation>
    <scope>NUCLEOTIDE SEQUENCE [LARGE SCALE GENOMIC DNA]</scope>
    <source>
        <strain evidence="2 3">An435</strain>
    </source>
</reference>
<keyword evidence="3" id="KW-1185">Reference proteome</keyword>